<dbReference type="EMBL" id="JSAQ01000001">
    <property type="protein sequence ID" value="KGO05673.1"/>
    <property type="molecule type" value="Genomic_DNA"/>
</dbReference>
<dbReference type="OrthoDB" id="9793390at2"/>
<dbReference type="GO" id="GO:0055085">
    <property type="term" value="P:transmembrane transport"/>
    <property type="evidence" value="ECO:0007669"/>
    <property type="project" value="TreeGrafter"/>
</dbReference>
<dbReference type="Proteomes" id="UP000030140">
    <property type="component" value="Unassembled WGS sequence"/>
</dbReference>
<feature type="transmembrane region" description="Helical" evidence="8">
    <location>
        <begin position="279"/>
        <end position="298"/>
    </location>
</feature>
<dbReference type="KEGG" id="ddo:I597_2211"/>
<feature type="transmembrane region" description="Helical" evidence="8">
    <location>
        <begin position="153"/>
        <end position="175"/>
    </location>
</feature>
<dbReference type="InterPro" id="IPR002549">
    <property type="entry name" value="AI-2E-like"/>
</dbReference>
<dbReference type="PANTHER" id="PTHR21716">
    <property type="entry name" value="TRANSMEMBRANE PROTEIN"/>
    <property type="match status" value="1"/>
</dbReference>
<feature type="transmembrane region" description="Helical" evidence="8">
    <location>
        <begin position="211"/>
        <end position="235"/>
    </location>
</feature>
<keyword evidence="4" id="KW-1003">Cell membrane</keyword>
<feature type="transmembrane region" description="Helical" evidence="8">
    <location>
        <begin position="12"/>
        <end position="31"/>
    </location>
</feature>
<evidence type="ECO:0000256" key="8">
    <source>
        <dbReference type="SAM" id="Phobius"/>
    </source>
</evidence>
<proteinExistence type="inferred from homology"/>
<evidence type="ECO:0000313" key="10">
    <source>
        <dbReference type="Proteomes" id="UP000030140"/>
    </source>
</evidence>
<keyword evidence="7 8" id="KW-0472">Membrane</keyword>
<dbReference type="PATRIC" id="fig|1300343.5.peg.2229"/>
<dbReference type="RefSeq" id="WP_035324714.1">
    <property type="nucleotide sequence ID" value="NZ_CP015125.1"/>
</dbReference>
<evidence type="ECO:0000256" key="6">
    <source>
        <dbReference type="ARBA" id="ARBA00022989"/>
    </source>
</evidence>
<accession>A0A0A2GT13</accession>
<gene>
    <name evidence="9" type="ORF">NV36_01615</name>
</gene>
<evidence type="ECO:0000256" key="2">
    <source>
        <dbReference type="ARBA" id="ARBA00009773"/>
    </source>
</evidence>
<feature type="transmembrane region" description="Helical" evidence="8">
    <location>
        <begin position="241"/>
        <end position="267"/>
    </location>
</feature>
<organism evidence="9 10">
    <name type="scientific">Dokdonia donghaensis DSW-1</name>
    <dbReference type="NCBI Taxonomy" id="1300343"/>
    <lineage>
        <taxon>Bacteria</taxon>
        <taxon>Pseudomonadati</taxon>
        <taxon>Bacteroidota</taxon>
        <taxon>Flavobacteriia</taxon>
        <taxon>Flavobacteriales</taxon>
        <taxon>Flavobacteriaceae</taxon>
        <taxon>Dokdonia</taxon>
    </lineage>
</organism>
<evidence type="ECO:0000256" key="1">
    <source>
        <dbReference type="ARBA" id="ARBA00004651"/>
    </source>
</evidence>
<keyword evidence="10" id="KW-1185">Reference proteome</keyword>
<evidence type="ECO:0000256" key="5">
    <source>
        <dbReference type="ARBA" id="ARBA00022692"/>
    </source>
</evidence>
<protein>
    <submittedName>
        <fullName evidence="9">Permease</fullName>
    </submittedName>
</protein>
<dbReference type="GO" id="GO:0005886">
    <property type="term" value="C:plasma membrane"/>
    <property type="evidence" value="ECO:0007669"/>
    <property type="project" value="UniProtKB-SubCell"/>
</dbReference>
<feature type="transmembrane region" description="Helical" evidence="8">
    <location>
        <begin position="66"/>
        <end position="92"/>
    </location>
</feature>
<dbReference type="PANTHER" id="PTHR21716:SF53">
    <property type="entry name" value="PERMEASE PERM-RELATED"/>
    <property type="match status" value="1"/>
</dbReference>
<keyword evidence="5 8" id="KW-0812">Transmembrane</keyword>
<keyword evidence="3" id="KW-0813">Transport</keyword>
<feature type="transmembrane region" description="Helical" evidence="8">
    <location>
        <begin position="37"/>
        <end position="54"/>
    </location>
</feature>
<evidence type="ECO:0000256" key="4">
    <source>
        <dbReference type="ARBA" id="ARBA00022475"/>
    </source>
</evidence>
<evidence type="ECO:0000256" key="7">
    <source>
        <dbReference type="ARBA" id="ARBA00023136"/>
    </source>
</evidence>
<comment type="similarity">
    <text evidence="2">Belongs to the autoinducer-2 exporter (AI-2E) (TC 2.A.86) family.</text>
</comment>
<name>A0A0A2GT13_9FLAO</name>
<comment type="subcellular location">
    <subcellularLocation>
        <location evidence="1">Cell membrane</location>
        <topology evidence="1">Multi-pass membrane protein</topology>
    </subcellularLocation>
</comment>
<dbReference type="Pfam" id="PF01594">
    <property type="entry name" value="AI-2E_transport"/>
    <property type="match status" value="1"/>
</dbReference>
<reference evidence="9 10" key="1">
    <citation type="submission" date="2014-10" db="EMBL/GenBank/DDBJ databases">
        <title>Draft genome sequence of the proteorhodopsin-containing marine bacterium Dokdonia donghaensis.</title>
        <authorList>
            <person name="Gomez-Consarnau L."/>
            <person name="Gonzalez J.M."/>
            <person name="Riedel T."/>
            <person name="Jaenicke S."/>
            <person name="Wagner-Doebler I."/>
            <person name="Fuhrman J.A."/>
        </authorList>
    </citation>
    <scope>NUCLEOTIDE SEQUENCE [LARGE SCALE GENOMIC DNA]</scope>
    <source>
        <strain evidence="9 10">DSW-1</strain>
    </source>
</reference>
<sequence length="365" mass="40581">MKPLKAKEISYGILRAVGVVVGILILLWLLYTIQSVLVYLAVAAVLSLVGRPVVKFLRYTLKFSPTWAAIVTIFVLLLVILGIFMLFIPVVIDQSQHLGQIDFEEVKVNINRLFGEIATYFGLDKMTIIQGVQEAELVKNFDFSIIPAFLNGIIGNLGAAGIGTFAIIFITFFFLKDNRLLVNSLLAFAKKGNEGKFLRVFEKIKYLLSRYFIGLIIQVFTMFVLYAVILLSFGIENALAIALFCAVLNLVPYLGPLVGGVVMLLLVTSSNIEMDFRTIILPKLLWISLCYGAAQMVDNFVIQPFVFGNSVKSHPLEIFLAIIIAGLLFGVFGMILAVPVYTALKVISKEFLSEYKIVQKLTQDL</sequence>
<evidence type="ECO:0000313" key="9">
    <source>
        <dbReference type="EMBL" id="KGO05673.1"/>
    </source>
</evidence>
<comment type="caution">
    <text evidence="9">The sequence shown here is derived from an EMBL/GenBank/DDBJ whole genome shotgun (WGS) entry which is preliminary data.</text>
</comment>
<keyword evidence="6 8" id="KW-1133">Transmembrane helix</keyword>
<evidence type="ECO:0000256" key="3">
    <source>
        <dbReference type="ARBA" id="ARBA00022448"/>
    </source>
</evidence>
<dbReference type="AlphaFoldDB" id="A0A0A2GT13"/>
<feature type="transmembrane region" description="Helical" evidence="8">
    <location>
        <begin position="318"/>
        <end position="344"/>
    </location>
</feature>